<dbReference type="InterPro" id="IPR036388">
    <property type="entry name" value="WH-like_DNA-bd_sf"/>
</dbReference>
<evidence type="ECO:0000256" key="2">
    <source>
        <dbReference type="ARBA" id="ARBA00023125"/>
    </source>
</evidence>
<keyword evidence="2" id="KW-0238">DNA-binding</keyword>
<dbReference type="SUPFAM" id="SSF46785">
    <property type="entry name" value="Winged helix' DNA-binding domain"/>
    <property type="match status" value="1"/>
</dbReference>
<accession>A0A4R1KCI6</accession>
<reference evidence="6 7" key="1">
    <citation type="submission" date="2019-03" db="EMBL/GenBank/DDBJ databases">
        <title>Genomic Encyclopedia of Type Strains, Phase IV (KMG-IV): sequencing the most valuable type-strain genomes for metagenomic binning, comparative biology and taxonomic classification.</title>
        <authorList>
            <person name="Goeker M."/>
        </authorList>
    </citation>
    <scope>NUCLEOTIDE SEQUENCE [LARGE SCALE GENOMIC DNA]</scope>
    <source>
        <strain evidence="6 7">DSM 24984</strain>
    </source>
</reference>
<evidence type="ECO:0000256" key="3">
    <source>
        <dbReference type="ARBA" id="ARBA00023163"/>
    </source>
</evidence>
<feature type="domain" description="HTH iclR-type" evidence="4">
    <location>
        <begin position="10"/>
        <end position="72"/>
    </location>
</feature>
<dbReference type="Gene3D" id="3.30.450.40">
    <property type="match status" value="1"/>
</dbReference>
<dbReference type="GO" id="GO:0045892">
    <property type="term" value="P:negative regulation of DNA-templated transcription"/>
    <property type="evidence" value="ECO:0007669"/>
    <property type="project" value="TreeGrafter"/>
</dbReference>
<dbReference type="PROSITE" id="PS51078">
    <property type="entry name" value="ICLR_ED"/>
    <property type="match status" value="1"/>
</dbReference>
<dbReference type="PANTHER" id="PTHR30136:SF24">
    <property type="entry name" value="HTH-TYPE TRANSCRIPTIONAL REPRESSOR ALLR"/>
    <property type="match status" value="1"/>
</dbReference>
<dbReference type="RefSeq" id="WP_132871308.1">
    <property type="nucleotide sequence ID" value="NZ_JAJUHT010000003.1"/>
</dbReference>
<dbReference type="PROSITE" id="PS51077">
    <property type="entry name" value="HTH_ICLR"/>
    <property type="match status" value="1"/>
</dbReference>
<evidence type="ECO:0000313" key="6">
    <source>
        <dbReference type="EMBL" id="TCK61760.1"/>
    </source>
</evidence>
<dbReference type="PANTHER" id="PTHR30136">
    <property type="entry name" value="HELIX-TURN-HELIX TRANSCRIPTIONAL REGULATOR, ICLR FAMILY"/>
    <property type="match status" value="1"/>
</dbReference>
<protein>
    <submittedName>
        <fullName evidence="6">IclR family transcriptional regulator</fullName>
    </submittedName>
</protein>
<dbReference type="AlphaFoldDB" id="A0A4R1KCI6"/>
<dbReference type="Pfam" id="PF09339">
    <property type="entry name" value="HTH_IclR"/>
    <property type="match status" value="1"/>
</dbReference>
<dbReference type="InterPro" id="IPR005471">
    <property type="entry name" value="Tscrpt_reg_IclR_N"/>
</dbReference>
<comment type="caution">
    <text evidence="6">The sequence shown here is derived from an EMBL/GenBank/DDBJ whole genome shotgun (WGS) entry which is preliminary data.</text>
</comment>
<dbReference type="EMBL" id="SMGG01000003">
    <property type="protein sequence ID" value="TCK61760.1"/>
    <property type="molecule type" value="Genomic_DNA"/>
</dbReference>
<dbReference type="Proteomes" id="UP000294614">
    <property type="component" value="Unassembled WGS sequence"/>
</dbReference>
<dbReference type="InterPro" id="IPR036390">
    <property type="entry name" value="WH_DNA-bd_sf"/>
</dbReference>
<proteinExistence type="predicted"/>
<dbReference type="InterPro" id="IPR014757">
    <property type="entry name" value="Tscrpt_reg_IclR_C"/>
</dbReference>
<feature type="domain" description="IclR-ED" evidence="5">
    <location>
        <begin position="73"/>
        <end position="256"/>
    </location>
</feature>
<dbReference type="SUPFAM" id="SSF55781">
    <property type="entry name" value="GAF domain-like"/>
    <property type="match status" value="1"/>
</dbReference>
<dbReference type="Gene3D" id="1.10.10.10">
    <property type="entry name" value="Winged helix-like DNA-binding domain superfamily/Winged helix DNA-binding domain"/>
    <property type="match status" value="1"/>
</dbReference>
<name>A0A4R1KCI6_9BACT</name>
<dbReference type="InterPro" id="IPR050707">
    <property type="entry name" value="HTH_MetabolicPath_Reg"/>
</dbReference>
<evidence type="ECO:0000259" key="5">
    <source>
        <dbReference type="PROSITE" id="PS51078"/>
    </source>
</evidence>
<keyword evidence="7" id="KW-1185">Reference proteome</keyword>
<dbReference type="InterPro" id="IPR029016">
    <property type="entry name" value="GAF-like_dom_sf"/>
</dbReference>
<organism evidence="6 7">
    <name type="scientific">Seleniivibrio woodruffii</name>
    <dbReference type="NCBI Taxonomy" id="1078050"/>
    <lineage>
        <taxon>Bacteria</taxon>
        <taxon>Pseudomonadati</taxon>
        <taxon>Deferribacterota</taxon>
        <taxon>Deferribacteres</taxon>
        <taxon>Deferribacterales</taxon>
        <taxon>Geovibrionaceae</taxon>
        <taxon>Seleniivibrio</taxon>
    </lineage>
</organism>
<sequence>MKREKSEYAVQAVSNAIDILELLGDSDNELSITDVVSTLNLTRSNVNKLLATLEMLGYVEHNRYTGNFRLGVKTFQISQAYINKLNLIEISIQVLQQLKNDTSESAYISVLRDGNVVYLNVVETEQSVRVLPRIGNVGPAYATATGKAQLAFYDPMELEKLYSGEFRKITTNSIKNFDQLRDELDEIKRNGYAIDNEEYELGVRCVGAPIKDFMGNVIAGISVSAPAERMPMESIRDSVAPMVLEAARVLSKKFGYRELTDDE</sequence>
<dbReference type="OrthoDB" id="9791752at2"/>
<dbReference type="Pfam" id="PF01614">
    <property type="entry name" value="IclR_C"/>
    <property type="match status" value="1"/>
</dbReference>
<dbReference type="GO" id="GO:0003677">
    <property type="term" value="F:DNA binding"/>
    <property type="evidence" value="ECO:0007669"/>
    <property type="project" value="UniProtKB-KW"/>
</dbReference>
<evidence type="ECO:0000259" key="4">
    <source>
        <dbReference type="PROSITE" id="PS51077"/>
    </source>
</evidence>
<evidence type="ECO:0000313" key="7">
    <source>
        <dbReference type="Proteomes" id="UP000294614"/>
    </source>
</evidence>
<evidence type="ECO:0000256" key="1">
    <source>
        <dbReference type="ARBA" id="ARBA00023015"/>
    </source>
</evidence>
<dbReference type="SMART" id="SM00346">
    <property type="entry name" value="HTH_ICLR"/>
    <property type="match status" value="1"/>
</dbReference>
<keyword evidence="3" id="KW-0804">Transcription</keyword>
<gene>
    <name evidence="6" type="ORF">C8D98_0266</name>
</gene>
<keyword evidence="1" id="KW-0805">Transcription regulation</keyword>
<dbReference type="GO" id="GO:0003700">
    <property type="term" value="F:DNA-binding transcription factor activity"/>
    <property type="evidence" value="ECO:0007669"/>
    <property type="project" value="TreeGrafter"/>
</dbReference>